<dbReference type="Pfam" id="PF07331">
    <property type="entry name" value="TctB"/>
    <property type="match status" value="1"/>
</dbReference>
<sequence>MTKIRVTSDFVTGGALVLAGFAMYLGARGFSAPPTMSYGAGFFPKIVAGGMAISGLLIVLADLRGRLSKRVTFDARGAGRVALLVAMIAAYALALNPLGFHLATVCLLFTVTRFYGGGWISAGVLSVAATLLLHFVFYSVMRVSLPWGVMLPFAW</sequence>
<keyword evidence="1" id="KW-1133">Transmembrane helix</keyword>
<feature type="transmembrane region" description="Helical" evidence="1">
    <location>
        <begin position="81"/>
        <end position="111"/>
    </location>
</feature>
<reference evidence="3 4" key="1">
    <citation type="submission" date="2019-03" db="EMBL/GenBank/DDBJ databases">
        <title>Freshwater and sediment microbial communities from various areas in North America, analyzing microbe dynamics in response to fracking.</title>
        <authorList>
            <person name="Lamendella R."/>
        </authorList>
    </citation>
    <scope>NUCLEOTIDE SEQUENCE [LARGE SCALE GENOMIC DNA]</scope>
    <source>
        <strain evidence="3 4">175.2</strain>
    </source>
</reference>
<dbReference type="OrthoDB" id="5186924at2"/>
<evidence type="ECO:0000313" key="4">
    <source>
        <dbReference type="Proteomes" id="UP000295097"/>
    </source>
</evidence>
<evidence type="ECO:0000313" key="3">
    <source>
        <dbReference type="EMBL" id="TCT34753.1"/>
    </source>
</evidence>
<dbReference type="AlphaFoldDB" id="A0A4R3NIE4"/>
<keyword evidence="4" id="KW-1185">Reference proteome</keyword>
<dbReference type="EMBL" id="SMAR01000031">
    <property type="protein sequence ID" value="TCT34753.1"/>
    <property type="molecule type" value="Genomic_DNA"/>
</dbReference>
<feature type="domain" description="DUF1468" evidence="2">
    <location>
        <begin position="15"/>
        <end position="146"/>
    </location>
</feature>
<keyword evidence="1" id="KW-0472">Membrane</keyword>
<evidence type="ECO:0000259" key="2">
    <source>
        <dbReference type="Pfam" id="PF07331"/>
    </source>
</evidence>
<keyword evidence="1" id="KW-0812">Transmembrane</keyword>
<accession>A0A4R3NIE4</accession>
<dbReference type="Proteomes" id="UP000295097">
    <property type="component" value="Unassembled WGS sequence"/>
</dbReference>
<dbReference type="InterPro" id="IPR009936">
    <property type="entry name" value="DUF1468"/>
</dbReference>
<feature type="transmembrane region" description="Helical" evidence="1">
    <location>
        <begin position="117"/>
        <end position="140"/>
    </location>
</feature>
<feature type="transmembrane region" description="Helical" evidence="1">
    <location>
        <begin position="12"/>
        <end position="30"/>
    </location>
</feature>
<dbReference type="RefSeq" id="WP_132313501.1">
    <property type="nucleotide sequence ID" value="NZ_SMAR01000031.1"/>
</dbReference>
<organism evidence="3 4">
    <name type="scientific">Martelella mediterranea</name>
    <dbReference type="NCBI Taxonomy" id="293089"/>
    <lineage>
        <taxon>Bacteria</taxon>
        <taxon>Pseudomonadati</taxon>
        <taxon>Pseudomonadota</taxon>
        <taxon>Alphaproteobacteria</taxon>
        <taxon>Hyphomicrobiales</taxon>
        <taxon>Aurantimonadaceae</taxon>
        <taxon>Martelella</taxon>
    </lineage>
</organism>
<evidence type="ECO:0000256" key="1">
    <source>
        <dbReference type="SAM" id="Phobius"/>
    </source>
</evidence>
<name>A0A4R3NIE4_9HYPH</name>
<protein>
    <submittedName>
        <fullName evidence="3">Tripartite tricarboxylate transporter TctB family protein</fullName>
    </submittedName>
</protein>
<comment type="caution">
    <text evidence="3">The sequence shown here is derived from an EMBL/GenBank/DDBJ whole genome shotgun (WGS) entry which is preliminary data.</text>
</comment>
<feature type="transmembrane region" description="Helical" evidence="1">
    <location>
        <begin position="42"/>
        <end position="61"/>
    </location>
</feature>
<proteinExistence type="predicted"/>
<gene>
    <name evidence="3" type="ORF">EDC90_103137</name>
</gene>